<evidence type="ECO:0000256" key="4">
    <source>
        <dbReference type="ARBA" id="ARBA00022777"/>
    </source>
</evidence>
<dbReference type="PANTHER" id="PTHR24058">
    <property type="entry name" value="DUAL SPECIFICITY PROTEIN KINASE"/>
    <property type="match status" value="1"/>
</dbReference>
<evidence type="ECO:0000256" key="6">
    <source>
        <dbReference type="SAM" id="MobiDB-lite"/>
    </source>
</evidence>
<keyword evidence="4" id="KW-0418">Kinase</keyword>
<evidence type="ECO:0000256" key="3">
    <source>
        <dbReference type="ARBA" id="ARBA00022741"/>
    </source>
</evidence>
<evidence type="ECO:0000259" key="7">
    <source>
        <dbReference type="PROSITE" id="PS50011"/>
    </source>
</evidence>
<protein>
    <recommendedName>
        <fullName evidence="7">Protein kinase domain-containing protein</fullName>
    </recommendedName>
</protein>
<dbReference type="Gene3D" id="1.10.510.10">
    <property type="entry name" value="Transferase(Phosphotransferase) domain 1"/>
    <property type="match status" value="1"/>
</dbReference>
<dbReference type="InterPro" id="IPR008271">
    <property type="entry name" value="Ser/Thr_kinase_AS"/>
</dbReference>
<keyword evidence="1" id="KW-0723">Serine/threonine-protein kinase</keyword>
<keyword evidence="5" id="KW-0067">ATP-binding</keyword>
<dbReference type="EMBL" id="CAJFCJ010000010">
    <property type="protein sequence ID" value="CAD5119619.1"/>
    <property type="molecule type" value="Genomic_DNA"/>
</dbReference>
<evidence type="ECO:0000313" key="9">
    <source>
        <dbReference type="Proteomes" id="UP000549394"/>
    </source>
</evidence>
<dbReference type="PROSITE" id="PS50011">
    <property type="entry name" value="PROTEIN_KINASE_DOM"/>
    <property type="match status" value="1"/>
</dbReference>
<organism evidence="8 9">
    <name type="scientific">Dimorphilus gyrociliatus</name>
    <dbReference type="NCBI Taxonomy" id="2664684"/>
    <lineage>
        <taxon>Eukaryota</taxon>
        <taxon>Metazoa</taxon>
        <taxon>Spiralia</taxon>
        <taxon>Lophotrochozoa</taxon>
        <taxon>Annelida</taxon>
        <taxon>Polychaeta</taxon>
        <taxon>Polychaeta incertae sedis</taxon>
        <taxon>Dinophilidae</taxon>
        <taxon>Dimorphilus</taxon>
    </lineage>
</organism>
<dbReference type="GO" id="GO:0005524">
    <property type="term" value="F:ATP binding"/>
    <property type="evidence" value="ECO:0007669"/>
    <property type="project" value="UniProtKB-KW"/>
</dbReference>
<evidence type="ECO:0000256" key="5">
    <source>
        <dbReference type="ARBA" id="ARBA00022840"/>
    </source>
</evidence>
<dbReference type="InterPro" id="IPR011009">
    <property type="entry name" value="Kinase-like_dom_sf"/>
</dbReference>
<dbReference type="GO" id="GO:0005634">
    <property type="term" value="C:nucleus"/>
    <property type="evidence" value="ECO:0007669"/>
    <property type="project" value="TreeGrafter"/>
</dbReference>
<feature type="region of interest" description="Disordered" evidence="6">
    <location>
        <begin position="286"/>
        <end position="321"/>
    </location>
</feature>
<keyword evidence="9" id="KW-1185">Reference proteome</keyword>
<dbReference type="SMART" id="SM00220">
    <property type="entry name" value="S_TKc"/>
    <property type="match status" value="1"/>
</dbReference>
<dbReference type="SUPFAM" id="SSF56112">
    <property type="entry name" value="Protein kinase-like (PK-like)"/>
    <property type="match status" value="1"/>
</dbReference>
<dbReference type="GO" id="GO:0004674">
    <property type="term" value="F:protein serine/threonine kinase activity"/>
    <property type="evidence" value="ECO:0007669"/>
    <property type="project" value="UniProtKB-KW"/>
</dbReference>
<keyword evidence="2" id="KW-0808">Transferase</keyword>
<dbReference type="Gene3D" id="3.30.200.20">
    <property type="entry name" value="Phosphorylase Kinase, domain 1"/>
    <property type="match status" value="1"/>
</dbReference>
<reference evidence="8 9" key="1">
    <citation type="submission" date="2020-08" db="EMBL/GenBank/DDBJ databases">
        <authorList>
            <person name="Hejnol A."/>
        </authorList>
    </citation>
    <scope>NUCLEOTIDE SEQUENCE [LARGE SCALE GENOMIC DNA]</scope>
</reference>
<proteinExistence type="predicted"/>
<dbReference type="GO" id="GO:0005737">
    <property type="term" value="C:cytoplasm"/>
    <property type="evidence" value="ECO:0007669"/>
    <property type="project" value="TreeGrafter"/>
</dbReference>
<dbReference type="Proteomes" id="UP000549394">
    <property type="component" value="Unassembled WGS sequence"/>
</dbReference>
<dbReference type="GO" id="GO:0005856">
    <property type="term" value="C:cytoskeleton"/>
    <property type="evidence" value="ECO:0007669"/>
    <property type="project" value="TreeGrafter"/>
</dbReference>
<evidence type="ECO:0000256" key="2">
    <source>
        <dbReference type="ARBA" id="ARBA00022679"/>
    </source>
</evidence>
<accession>A0A7I8VV81</accession>
<sequence length="345" mass="39612">MVRNEKRFHRQAQEEIRILEHLRKQDKDNNMNVVHMLEHFTFRNHICITFELLSMNLYELIKKNKFQGFSLQLVRKFAHSILQCLDALHRNRIIHCDLKPENILLKQQGRSGIKVIDFGSSCYEHQRIYTYIQSRFYRAPEVILGAKYGMPIDMWSFGCILAELLTGYPIFPGEDEGDQLACIIELLGMPPERLLETSKRSKNFFSSKGYPRYCTVAQTSDGTVLLQGGRSRRGKVRGPPGSKDYTTALKGQEDPLFVDFLKRCLDWDPSTRMTPSQALRHNWLRRRLPKPPHDASSLSDKTRRSAVRGSAAKLGPNNSGKRIIATTDASEFNTRSKLPQIGSTL</sequence>
<name>A0A7I8VV81_9ANNE</name>
<dbReference type="PANTHER" id="PTHR24058:SF112">
    <property type="entry name" value="DUAL SPECIFICITY TYROSINE-PHOSPHORYLATION-REGULATED KINASE 3 HOMOLOG-RELATED"/>
    <property type="match status" value="1"/>
</dbReference>
<dbReference type="InterPro" id="IPR000719">
    <property type="entry name" value="Prot_kinase_dom"/>
</dbReference>
<gene>
    <name evidence="8" type="ORF">DGYR_LOCUS7827</name>
</gene>
<feature type="domain" description="Protein kinase" evidence="7">
    <location>
        <begin position="1"/>
        <end position="284"/>
    </location>
</feature>
<dbReference type="FunFam" id="1.10.510.10:FF:000112">
    <property type="entry name" value="Putative dual specificity tyrosine-phosphorylation-regulated kinase 2"/>
    <property type="match status" value="1"/>
</dbReference>
<evidence type="ECO:0000256" key="1">
    <source>
        <dbReference type="ARBA" id="ARBA00022527"/>
    </source>
</evidence>
<dbReference type="InterPro" id="IPR050494">
    <property type="entry name" value="Ser_Thr_dual-spec_kinase"/>
</dbReference>
<evidence type="ECO:0000313" key="8">
    <source>
        <dbReference type="EMBL" id="CAD5119619.1"/>
    </source>
</evidence>
<keyword evidence="3" id="KW-0547">Nucleotide-binding</keyword>
<dbReference type="PROSITE" id="PS00108">
    <property type="entry name" value="PROTEIN_KINASE_ST"/>
    <property type="match status" value="1"/>
</dbReference>
<comment type="caution">
    <text evidence="8">The sequence shown here is derived from an EMBL/GenBank/DDBJ whole genome shotgun (WGS) entry which is preliminary data.</text>
</comment>
<dbReference type="Pfam" id="PF00069">
    <property type="entry name" value="Pkinase"/>
    <property type="match status" value="1"/>
</dbReference>
<dbReference type="AlphaFoldDB" id="A0A7I8VV81"/>
<dbReference type="OrthoDB" id="9332038at2759"/>